<dbReference type="Proteomes" id="UP000252694">
    <property type="component" value="Unassembled WGS sequence"/>
</dbReference>
<evidence type="ECO:0000256" key="5">
    <source>
        <dbReference type="HAMAP-Rule" id="MF_00299"/>
    </source>
</evidence>
<dbReference type="PANTHER" id="PTHR12684:SF2">
    <property type="entry name" value="TRNA 2'-PHOSPHOTRANSFERASE 1"/>
    <property type="match status" value="1"/>
</dbReference>
<name>A0A090C1G0_ACIBA</name>
<dbReference type="PATRIC" id="fig|470.1577.peg.3482"/>
<dbReference type="GeneID" id="92894003"/>
<reference evidence="8 12" key="2">
    <citation type="submission" date="2017-05" db="EMBL/GenBank/DDBJ databases">
        <title>Draft genome sequence of MDR A. baumannii AB360.</title>
        <authorList>
            <person name="Wareham D.W."/>
            <person name="Bean D.C."/>
        </authorList>
    </citation>
    <scope>NUCLEOTIDE SEQUENCE [LARGE SCALE GENOMIC DNA]</scope>
    <source>
        <strain evidence="8 12">AB360</strain>
    </source>
</reference>
<evidence type="ECO:0000256" key="1">
    <source>
        <dbReference type="ARBA" id="ARBA00009836"/>
    </source>
</evidence>
<reference evidence="6 14" key="4">
    <citation type="submission" date="2020-02" db="EMBL/GenBank/DDBJ databases">
        <title>Whole genome shot-gun sequencing of clinical Carbapenem resistant A. baumannii.</title>
        <authorList>
            <person name="Veeraraghavan B."/>
            <person name="Mathur P."/>
            <person name="Vijayakumar S."/>
            <person name="Vasudevan K."/>
            <person name="Lincy M."/>
            <person name="Kirubananthan A."/>
        </authorList>
    </citation>
    <scope>NUCLEOTIDE SEQUENCE [LARGE SCALE GENOMIC DNA]</scope>
    <source>
        <strain evidence="6 14">SP816</strain>
    </source>
</reference>
<dbReference type="Gene3D" id="1.10.10.970">
    <property type="entry name" value="RNA 2'-phosphotransferase, Tpt1/KptA family, N-terminal domain"/>
    <property type="match status" value="1"/>
</dbReference>
<organism evidence="7 11">
    <name type="scientific">Acinetobacter baumannii</name>
    <dbReference type="NCBI Taxonomy" id="470"/>
    <lineage>
        <taxon>Bacteria</taxon>
        <taxon>Pseudomonadati</taxon>
        <taxon>Pseudomonadota</taxon>
        <taxon>Gammaproteobacteria</taxon>
        <taxon>Moraxellales</taxon>
        <taxon>Moraxellaceae</taxon>
        <taxon>Acinetobacter</taxon>
        <taxon>Acinetobacter calcoaceticus/baumannii complex</taxon>
    </lineage>
</organism>
<evidence type="ECO:0000256" key="2">
    <source>
        <dbReference type="ARBA" id="ARBA00022679"/>
    </source>
</evidence>
<evidence type="ECO:0000256" key="3">
    <source>
        <dbReference type="ARBA" id="ARBA00023027"/>
    </source>
</evidence>
<evidence type="ECO:0000313" key="8">
    <source>
        <dbReference type="EMBL" id="OWK67950.1"/>
    </source>
</evidence>
<evidence type="ECO:0000313" key="12">
    <source>
        <dbReference type="Proteomes" id="UP000197394"/>
    </source>
</evidence>
<dbReference type="EMBL" id="JAAGTY010000017">
    <property type="protein sequence ID" value="NDW42340.1"/>
    <property type="molecule type" value="Genomic_DNA"/>
</dbReference>
<reference evidence="9" key="5">
    <citation type="submission" date="2021-03" db="EMBL/GenBank/DDBJ databases">
        <title>Complete genome sequencing of Acinetobacter baumannii.</title>
        <authorList>
            <person name="Yadav B."/>
            <person name="Makwana N."/>
            <person name="Kharat A.S."/>
            <person name="Veeraraghavan B."/>
            <person name="Vijayakumar S."/>
            <person name="Priya M."/>
        </authorList>
    </citation>
    <scope>NUCLEOTIDE SEQUENCE</scope>
    <source>
        <strain evidence="9">KSK6</strain>
    </source>
</reference>
<dbReference type="EMBL" id="LYKI01000012">
    <property type="protein sequence ID" value="OIG73668.1"/>
    <property type="molecule type" value="Genomic_DNA"/>
</dbReference>
<dbReference type="GO" id="GO:0003950">
    <property type="term" value="F:NAD+ poly-ADP-ribosyltransferase activity"/>
    <property type="evidence" value="ECO:0007669"/>
    <property type="project" value="InterPro"/>
</dbReference>
<reference evidence="10 13" key="3">
    <citation type="submission" date="2018-07" db="EMBL/GenBank/DDBJ databases">
        <authorList>
            <consortium name="Pathogen Informatics"/>
        </authorList>
    </citation>
    <scope>NUCLEOTIDE SEQUENCE [LARGE SCALE GENOMIC DNA]</scope>
    <source>
        <strain evidence="10 13">4300STDY7045823</strain>
    </source>
</reference>
<dbReference type="EMBL" id="CP072270">
    <property type="protein sequence ID" value="QTK45260.1"/>
    <property type="molecule type" value="Genomic_DNA"/>
</dbReference>
<keyword evidence="3 5" id="KW-0520">NAD</keyword>
<dbReference type="Gene3D" id="3.20.170.30">
    <property type="match status" value="1"/>
</dbReference>
<dbReference type="RefSeq" id="WP_001002974.1">
    <property type="nucleotide sequence ID" value="NZ_AP014649.1"/>
</dbReference>
<evidence type="ECO:0000313" key="7">
    <source>
        <dbReference type="EMBL" id="OIG73668.1"/>
    </source>
</evidence>
<proteinExistence type="inferred from homology"/>
<dbReference type="Proteomes" id="UP000664966">
    <property type="component" value="Chromosome"/>
</dbReference>
<evidence type="ECO:0000313" key="6">
    <source>
        <dbReference type="EMBL" id="NDW42340.1"/>
    </source>
</evidence>
<evidence type="ECO:0000313" key="11">
    <source>
        <dbReference type="Proteomes" id="UP000179937"/>
    </source>
</evidence>
<dbReference type="InterPro" id="IPR042080">
    <property type="entry name" value="RNA_2'-PTrans_N"/>
</dbReference>
<evidence type="ECO:0000313" key="10">
    <source>
        <dbReference type="EMBL" id="SST34599.1"/>
    </source>
</evidence>
<dbReference type="PANTHER" id="PTHR12684">
    <property type="entry name" value="PUTATIVE PHOSPHOTRANSFERASE"/>
    <property type="match status" value="1"/>
</dbReference>
<evidence type="ECO:0000313" key="9">
    <source>
        <dbReference type="EMBL" id="QTK45260.1"/>
    </source>
</evidence>
<dbReference type="EMBL" id="NGKM01000002">
    <property type="protein sequence ID" value="OWK67950.1"/>
    <property type="molecule type" value="Genomic_DNA"/>
</dbReference>
<dbReference type="GO" id="GO:0000215">
    <property type="term" value="F:tRNA 2'-phosphotransferase activity"/>
    <property type="evidence" value="ECO:0007669"/>
    <property type="project" value="TreeGrafter"/>
</dbReference>
<comment type="function">
    <text evidence="4 5">Removes the 2'-phosphate from RNA via an intermediate in which the phosphate is ADP-ribosylated by NAD followed by a presumed transesterification to release the RNA and generate ADP-ribose 1''-2''-cyclic phosphate (APPR&gt;P). May function as an ADP-ribosylase.</text>
</comment>
<gene>
    <name evidence="5" type="primary">kptA</name>
    <name evidence="7" type="ORF">A7M90_03210</name>
    <name evidence="8" type="ORF">CBE85_03295</name>
    <name evidence="6" type="ORF">G3N53_14785</name>
    <name evidence="9" type="ORF">J6E47_09515</name>
    <name evidence="10" type="ORF">SAMEA104305318_04163</name>
</gene>
<sequence length="180" mass="20525">MNEKAISQYLSFILRHKPEEIGLTLDREGWANIEELISKSQPVKNVALDEEIIKNIVSNSDKKRFQISDDGKLIRAVQGHSTTSVDITLNKLKPPTYLYHGTAQRFIDSIKEQGLISKDRQYVHLTENRDTALTVGARYGKPEILVIDALKMHDSGFEFFQAENGVWLSKHVPIEFIAFQ</sequence>
<evidence type="ECO:0000256" key="4">
    <source>
        <dbReference type="ARBA" id="ARBA00025212"/>
    </source>
</evidence>
<dbReference type="HAMAP" id="MF_00299">
    <property type="entry name" value="KptA"/>
    <property type="match status" value="1"/>
</dbReference>
<dbReference type="Proteomes" id="UP000179937">
    <property type="component" value="Unassembled WGS sequence"/>
</dbReference>
<dbReference type="InterPro" id="IPR042081">
    <property type="entry name" value="RNA_2'-PTrans_C"/>
</dbReference>
<dbReference type="Proteomes" id="UP000470018">
    <property type="component" value="Unassembled WGS sequence"/>
</dbReference>
<dbReference type="SUPFAM" id="SSF56399">
    <property type="entry name" value="ADP-ribosylation"/>
    <property type="match status" value="1"/>
</dbReference>
<dbReference type="AlphaFoldDB" id="A0A090C1G0"/>
<dbReference type="EMBL" id="UFMQ01000069">
    <property type="protein sequence ID" value="SST34599.1"/>
    <property type="molecule type" value="Genomic_DNA"/>
</dbReference>
<dbReference type="EC" id="2.7.1.-" evidence="5"/>
<dbReference type="InterPro" id="IPR002745">
    <property type="entry name" value="Ptrans_KptA/Tpt1"/>
</dbReference>
<dbReference type="Pfam" id="PF01885">
    <property type="entry name" value="PTS_2-RNA"/>
    <property type="match status" value="1"/>
</dbReference>
<dbReference type="Proteomes" id="UP000197394">
    <property type="component" value="Unassembled WGS sequence"/>
</dbReference>
<evidence type="ECO:0000313" key="13">
    <source>
        <dbReference type="Proteomes" id="UP000252694"/>
    </source>
</evidence>
<evidence type="ECO:0000313" key="14">
    <source>
        <dbReference type="Proteomes" id="UP000470018"/>
    </source>
</evidence>
<reference evidence="7 11" key="1">
    <citation type="submission" date="2016-05" db="EMBL/GenBank/DDBJ databases">
        <title>The evolution of Acinetobacter baumannii in vivo.</title>
        <authorList>
            <person name="Hua X."/>
            <person name="Yu Y."/>
        </authorList>
    </citation>
    <scope>NUCLEOTIDE SEQUENCE [LARGE SCALE GENOMIC DNA]</scope>
    <source>
        <strain evidence="7 11">XH647</strain>
    </source>
</reference>
<dbReference type="InterPro" id="IPR022928">
    <property type="entry name" value="RNA_2'-PTrans_KptA"/>
</dbReference>
<comment type="similarity">
    <text evidence="1 5">Belongs to the KptA/TPT1 family.</text>
</comment>
<protein>
    <recommendedName>
        <fullName evidence="5">Probable RNA 2'-phosphotransferase</fullName>
        <ecNumber evidence="5">2.7.1.-</ecNumber>
    </recommendedName>
</protein>
<keyword evidence="2 5" id="KW-0808">Transferase</keyword>
<accession>A0A090C1G0</accession>
<dbReference type="GO" id="GO:0006388">
    <property type="term" value="P:tRNA splicing, via endonucleolytic cleavage and ligation"/>
    <property type="evidence" value="ECO:0007669"/>
    <property type="project" value="UniProtKB-UniRule"/>
</dbReference>